<dbReference type="GeneID" id="92381278"/>
<dbReference type="EMBL" id="CZPT02001985">
    <property type="protein sequence ID" value="SCU73068.1"/>
    <property type="molecule type" value="Genomic_DNA"/>
</dbReference>
<dbReference type="Proteomes" id="UP000195570">
    <property type="component" value="Unassembled WGS sequence"/>
</dbReference>
<feature type="region of interest" description="Disordered" evidence="1">
    <location>
        <begin position="424"/>
        <end position="446"/>
    </location>
</feature>
<sequence>MACSTKRDASDIRDGRTERRLPAIPLDAWAFRRMAPQGSITPSGLITADVDGDGVEEVIIGTTEGQLLLLKMGYRTPVYSRTIPATISVVLYSAKTLRLLLVTLEGQCEVIEGFITGSKTIACSSRGGSTTSSRKRDEDATAGVMGSEMCSGGSHSGVYSECLDKEYQPCGASYIFSIPPNCICGDIGVDEKSGEGNIVFLGSYDGHVYVYSVSPLGERLGLLFLHSHVSSIKSFIVPANGTALPPSRDDHLTCAESSSTTTASFTMETWRRCSLLLVCCSQRIVLLGASREEIMHWQGHHQPRTVSMVGYVCEGCAATSACMRPTDAVGSLTIGMETPLSDSSTSLNKTAPLEPKWQFPLYHLSKSNVHLPTEEGGRQVAPQEESTAELHAPWLLPWKYSQHQGSSNATVTTLEIQQCRHSYQRQHDSVASTSTTHDHGESSPKVNDADVIIRSPAAVDVATAPHAAQFAVATEDGRWFIFEMLLAGSSIGTASPGRIGDGPVEGSTSSFRGTVVCLMSGCVQDAGFVERVRVVNVGNDGFQAIFLSMDGTCYALDAHKNTVVTSRVKAGALSFTVMGCASENGEAGSPAGNTAAAAMRQNEALSSLAPCGFSLVSVAVDEVVVLSIGGESHEWTPPTGADGLVRDRGSSALQTRISTNEGGRGIHEGSEQSNRKLLDQTENDAPDEDAVMLKLGALLLKGSHNPGDVERFSEEYRRFVARKFCAFGLTQKEWRMLQQLGE</sequence>
<evidence type="ECO:0000313" key="3">
    <source>
        <dbReference type="Proteomes" id="UP000195570"/>
    </source>
</evidence>
<dbReference type="AlphaFoldDB" id="A0A1G4IKG5"/>
<keyword evidence="3" id="KW-1185">Reference proteome</keyword>
<comment type="caution">
    <text evidence="2">The sequence shown here is derived from an EMBL/GenBank/DDBJ whole genome shotgun (WGS) entry which is preliminary data.</text>
</comment>
<evidence type="ECO:0000256" key="1">
    <source>
        <dbReference type="SAM" id="MobiDB-lite"/>
    </source>
</evidence>
<evidence type="ECO:0000313" key="2">
    <source>
        <dbReference type="EMBL" id="SCU73068.1"/>
    </source>
</evidence>
<dbReference type="SUPFAM" id="SSF50998">
    <property type="entry name" value="Quinoprotein alcohol dehydrogenase-like"/>
    <property type="match status" value="2"/>
</dbReference>
<name>A0A1G4IKG5_TRYEQ</name>
<proteinExistence type="predicted"/>
<organism evidence="2 3">
    <name type="scientific">Trypanosoma equiperdum</name>
    <dbReference type="NCBI Taxonomy" id="5694"/>
    <lineage>
        <taxon>Eukaryota</taxon>
        <taxon>Discoba</taxon>
        <taxon>Euglenozoa</taxon>
        <taxon>Kinetoplastea</taxon>
        <taxon>Metakinetoplastina</taxon>
        <taxon>Trypanosomatida</taxon>
        <taxon>Trypanosomatidae</taxon>
        <taxon>Trypanosoma</taxon>
    </lineage>
</organism>
<dbReference type="InterPro" id="IPR011047">
    <property type="entry name" value="Quinoprotein_ADH-like_sf"/>
</dbReference>
<dbReference type="VEuPathDB" id="TriTrypDB:TEOVI_000734400"/>
<gene>
    <name evidence="2" type="ORF">TEOVI_000734400</name>
</gene>
<accession>A0A1G4IKG5</accession>
<reference evidence="2" key="1">
    <citation type="submission" date="2016-09" db="EMBL/GenBank/DDBJ databases">
        <authorList>
            <person name="Hebert L."/>
            <person name="Moumen B."/>
        </authorList>
    </citation>
    <scope>NUCLEOTIDE SEQUENCE [LARGE SCALE GENOMIC DNA]</scope>
    <source>
        <strain evidence="2">OVI</strain>
    </source>
</reference>
<dbReference type="RefSeq" id="XP_067083488.1">
    <property type="nucleotide sequence ID" value="XM_067227387.1"/>
</dbReference>
<protein>
    <submittedName>
        <fullName evidence="2">Quinonprotein alcohol dehydrogenase-like protein, putative</fullName>
    </submittedName>
</protein>